<organism evidence="4 5">
    <name type="scientific">Rhizobium lusitanum</name>
    <dbReference type="NCBI Taxonomy" id="293958"/>
    <lineage>
        <taxon>Bacteria</taxon>
        <taxon>Pseudomonadati</taxon>
        <taxon>Pseudomonadota</taxon>
        <taxon>Alphaproteobacteria</taxon>
        <taxon>Hyphomicrobiales</taxon>
        <taxon>Rhizobiaceae</taxon>
        <taxon>Rhizobium/Agrobacterium group</taxon>
        <taxon>Rhizobium</taxon>
    </lineage>
</organism>
<gene>
    <name evidence="4" type="ORF">GGD46_000362</name>
</gene>
<comment type="caution">
    <text evidence="4">The sequence shown here is derived from an EMBL/GenBank/DDBJ whole genome shotgun (WGS) entry which is preliminary data.</text>
</comment>
<dbReference type="RefSeq" id="WP_184701242.1">
    <property type="nucleotide sequence ID" value="NZ_JACHBG010000001.1"/>
</dbReference>
<keyword evidence="2" id="KW-0808">Transferase</keyword>
<accession>A0A7X0ILV9</accession>
<sequence>MEQRFTFDGVAKLYDSARPLYPDALFTDTIEFAGLEPSDRMLEIGCGTGQATEGFARQGLSILAIDPGEELLAVARKRLTEFPQVRFAQTTFEAWSAEQGGFKLIAAAQSFHWVAPELRLAKSAALLAPRGALAVFGSVPMPPEPKFAERFADIYARHAPQLSGPPVESWYLPDGPFAGQLRQSDQFEAPTEHCYRWSRSHTAQSYTDLLRTLSSYRLLPEGRKEALLAELADAIAAQSDVFELHYETHLYLARRSNET</sequence>
<dbReference type="SUPFAM" id="SSF53335">
    <property type="entry name" value="S-adenosyl-L-methionine-dependent methyltransferases"/>
    <property type="match status" value="1"/>
</dbReference>
<dbReference type="Pfam" id="PF13649">
    <property type="entry name" value="Methyltransf_25"/>
    <property type="match status" value="1"/>
</dbReference>
<feature type="domain" description="Methyltransferase" evidence="3">
    <location>
        <begin position="42"/>
        <end position="131"/>
    </location>
</feature>
<dbReference type="Gene3D" id="3.40.50.150">
    <property type="entry name" value="Vaccinia Virus protein VP39"/>
    <property type="match status" value="1"/>
</dbReference>
<dbReference type="GO" id="GO:0008168">
    <property type="term" value="F:methyltransferase activity"/>
    <property type="evidence" value="ECO:0007669"/>
    <property type="project" value="UniProtKB-KW"/>
</dbReference>
<evidence type="ECO:0000256" key="1">
    <source>
        <dbReference type="ARBA" id="ARBA00022603"/>
    </source>
</evidence>
<reference evidence="4 5" key="1">
    <citation type="submission" date="2020-08" db="EMBL/GenBank/DDBJ databases">
        <title>Genomic Encyclopedia of Type Strains, Phase IV (KMG-V): Genome sequencing to study the core and pangenomes of soil and plant-associated prokaryotes.</title>
        <authorList>
            <person name="Whitman W."/>
        </authorList>
    </citation>
    <scope>NUCLEOTIDE SEQUENCE [LARGE SCALE GENOMIC DNA]</scope>
    <source>
        <strain evidence="4 5">SEMIA 4060</strain>
    </source>
</reference>
<dbReference type="EMBL" id="JACHBG010000001">
    <property type="protein sequence ID" value="MBB6483119.1"/>
    <property type="molecule type" value="Genomic_DNA"/>
</dbReference>
<dbReference type="InterPro" id="IPR041698">
    <property type="entry name" value="Methyltransf_25"/>
</dbReference>
<evidence type="ECO:0000313" key="4">
    <source>
        <dbReference type="EMBL" id="MBB6483119.1"/>
    </source>
</evidence>
<name>A0A7X0ILV9_9HYPH</name>
<protein>
    <submittedName>
        <fullName evidence="4">Ubiquinone/menaquinone biosynthesis C-methylase UbiE</fullName>
    </submittedName>
</protein>
<evidence type="ECO:0000256" key="2">
    <source>
        <dbReference type="ARBA" id="ARBA00022679"/>
    </source>
</evidence>
<dbReference type="InterPro" id="IPR051052">
    <property type="entry name" value="Diverse_substrate_MTase"/>
</dbReference>
<proteinExistence type="predicted"/>
<dbReference type="GO" id="GO:0032259">
    <property type="term" value="P:methylation"/>
    <property type="evidence" value="ECO:0007669"/>
    <property type="project" value="UniProtKB-KW"/>
</dbReference>
<dbReference type="CDD" id="cd02440">
    <property type="entry name" value="AdoMet_MTases"/>
    <property type="match status" value="1"/>
</dbReference>
<keyword evidence="4" id="KW-0830">Ubiquinone</keyword>
<dbReference type="PANTHER" id="PTHR44942">
    <property type="entry name" value="METHYLTRANSF_11 DOMAIN-CONTAINING PROTEIN"/>
    <property type="match status" value="1"/>
</dbReference>
<keyword evidence="1 4" id="KW-0489">Methyltransferase</keyword>
<evidence type="ECO:0000259" key="3">
    <source>
        <dbReference type="Pfam" id="PF13649"/>
    </source>
</evidence>
<dbReference type="Proteomes" id="UP000565576">
    <property type="component" value="Unassembled WGS sequence"/>
</dbReference>
<dbReference type="PANTHER" id="PTHR44942:SF4">
    <property type="entry name" value="METHYLTRANSFERASE TYPE 11 DOMAIN-CONTAINING PROTEIN"/>
    <property type="match status" value="1"/>
</dbReference>
<dbReference type="InterPro" id="IPR029063">
    <property type="entry name" value="SAM-dependent_MTases_sf"/>
</dbReference>
<dbReference type="AlphaFoldDB" id="A0A7X0ILV9"/>
<evidence type="ECO:0000313" key="5">
    <source>
        <dbReference type="Proteomes" id="UP000565576"/>
    </source>
</evidence>